<name>A0A2K0U1P6_TRIHA</name>
<dbReference type="PROSITE" id="PS00198">
    <property type="entry name" value="4FE4S_FER_1"/>
    <property type="match status" value="2"/>
</dbReference>
<evidence type="ECO:0000256" key="4">
    <source>
        <dbReference type="ARBA" id="ARBA00022723"/>
    </source>
</evidence>
<comment type="caution">
    <text evidence="9">The sequence shown here is derived from an EMBL/GenBank/DDBJ whole genome shotgun (WGS) entry which is preliminary data.</text>
</comment>
<dbReference type="GO" id="GO:0046872">
    <property type="term" value="F:metal ion binding"/>
    <property type="evidence" value="ECO:0007669"/>
    <property type="project" value="UniProtKB-KW"/>
</dbReference>
<keyword evidence="5" id="KW-1278">Translocase</keyword>
<comment type="similarity">
    <text evidence="2">Belongs to the complex I 23 kDa subunit family.</text>
</comment>
<dbReference type="Pfam" id="PF12838">
    <property type="entry name" value="Fer4_7"/>
    <property type="match status" value="1"/>
</dbReference>
<dbReference type="GO" id="GO:0003954">
    <property type="term" value="F:NADH dehydrogenase activity"/>
    <property type="evidence" value="ECO:0007669"/>
    <property type="project" value="TreeGrafter"/>
</dbReference>
<dbReference type="Gene3D" id="3.30.70.3270">
    <property type="match status" value="1"/>
</dbReference>
<keyword evidence="3" id="KW-0004">4Fe-4S</keyword>
<dbReference type="AlphaFoldDB" id="A0A2K0U1P6"/>
<organism evidence="9 10">
    <name type="scientific">Trichoderma harzianum</name>
    <name type="common">Hypocrea lixii</name>
    <dbReference type="NCBI Taxonomy" id="5544"/>
    <lineage>
        <taxon>Eukaryota</taxon>
        <taxon>Fungi</taxon>
        <taxon>Dikarya</taxon>
        <taxon>Ascomycota</taxon>
        <taxon>Pezizomycotina</taxon>
        <taxon>Sordariomycetes</taxon>
        <taxon>Hypocreomycetidae</taxon>
        <taxon>Hypocreales</taxon>
        <taxon>Hypocreaceae</taxon>
        <taxon>Trichoderma</taxon>
    </lineage>
</organism>
<dbReference type="NCBIfam" id="NF004539">
    <property type="entry name" value="PRK05888.1-5"/>
    <property type="match status" value="1"/>
</dbReference>
<evidence type="ECO:0000256" key="2">
    <source>
        <dbReference type="ARBA" id="ARBA00010277"/>
    </source>
</evidence>
<evidence type="ECO:0000256" key="6">
    <source>
        <dbReference type="ARBA" id="ARBA00023004"/>
    </source>
</evidence>
<dbReference type="InterPro" id="IPR017900">
    <property type="entry name" value="4Fe4S_Fe_S_CS"/>
</dbReference>
<evidence type="ECO:0000256" key="5">
    <source>
        <dbReference type="ARBA" id="ARBA00022967"/>
    </source>
</evidence>
<dbReference type="GO" id="GO:0006120">
    <property type="term" value="P:mitochondrial electron transport, NADH to ubiquinone"/>
    <property type="evidence" value="ECO:0007669"/>
    <property type="project" value="TreeGrafter"/>
</dbReference>
<dbReference type="SUPFAM" id="SSF54862">
    <property type="entry name" value="4Fe-4S ferredoxins"/>
    <property type="match status" value="1"/>
</dbReference>
<proteinExistence type="inferred from homology"/>
<dbReference type="OrthoDB" id="204405at2759"/>
<evidence type="ECO:0000259" key="8">
    <source>
        <dbReference type="PROSITE" id="PS51379"/>
    </source>
</evidence>
<dbReference type="EMBL" id="MTYI01000119">
    <property type="protein sequence ID" value="PNP51708.1"/>
    <property type="molecule type" value="Genomic_DNA"/>
</dbReference>
<dbReference type="FunFam" id="3.30.70.3270:FF:000001">
    <property type="entry name" value="NADH-quinone oxidoreductase subunit I 1"/>
    <property type="match status" value="1"/>
</dbReference>
<dbReference type="GO" id="GO:0032981">
    <property type="term" value="P:mitochondrial respiratory chain complex I assembly"/>
    <property type="evidence" value="ECO:0007669"/>
    <property type="project" value="TreeGrafter"/>
</dbReference>
<evidence type="ECO:0000256" key="7">
    <source>
        <dbReference type="ARBA" id="ARBA00023014"/>
    </source>
</evidence>
<feature type="domain" description="4Fe-4S ferredoxin-type" evidence="8">
    <location>
        <begin position="117"/>
        <end position="146"/>
    </location>
</feature>
<dbReference type="GO" id="GO:0005739">
    <property type="term" value="C:mitochondrion"/>
    <property type="evidence" value="ECO:0007669"/>
    <property type="project" value="UniProtKB-ARBA"/>
</dbReference>
<keyword evidence="4" id="KW-0479">Metal-binding</keyword>
<protein>
    <recommendedName>
        <fullName evidence="8">4Fe-4S ferredoxin-type domain-containing protein</fullName>
    </recommendedName>
</protein>
<evidence type="ECO:0000313" key="9">
    <source>
        <dbReference type="EMBL" id="PNP51708.1"/>
    </source>
</evidence>
<dbReference type="InterPro" id="IPR017896">
    <property type="entry name" value="4Fe4S_Fe-S-bd"/>
</dbReference>
<sequence>MLAKRQLARAPASTSSLMMATRMLATPYQQQRGYATPKGPPPQGFRTSKQVEWAWEKDSLLDRLGKYFLMTEMARGMYVLLEQFFRPPYVIPTLGIQDFHWSLGPISPRFRGEHALRRYPSGEERCIACKLCEAICPAQAITIEAEERADGSRRTTRYDIDMTKCIYCGFCQESCPVDAIVESPNAEYATETREELLYNKEKLLSNGDKWEPELAAAIRADSPYR</sequence>
<evidence type="ECO:0000313" key="10">
    <source>
        <dbReference type="Proteomes" id="UP000236290"/>
    </source>
</evidence>
<dbReference type="NCBIfam" id="TIGR01971">
    <property type="entry name" value="NuoI"/>
    <property type="match status" value="1"/>
</dbReference>
<feature type="domain" description="4Fe-4S ferredoxin-type" evidence="8">
    <location>
        <begin position="156"/>
        <end position="185"/>
    </location>
</feature>
<keyword evidence="7" id="KW-0411">Iron-sulfur</keyword>
<dbReference type="GO" id="GO:0051539">
    <property type="term" value="F:4 iron, 4 sulfur cluster binding"/>
    <property type="evidence" value="ECO:0007669"/>
    <property type="project" value="UniProtKB-KW"/>
</dbReference>
<gene>
    <name evidence="9" type="ORF">THARTR1_07705</name>
</gene>
<dbReference type="PANTHER" id="PTHR10849">
    <property type="entry name" value="NADH DEHYDROGENASE UBIQUINONE IRON-SULFUR PROTEIN 8, MITOCHONDRIAL"/>
    <property type="match status" value="1"/>
</dbReference>
<comment type="cofactor">
    <cofactor evidence="1">
        <name>[4Fe-4S] cluster</name>
        <dbReference type="ChEBI" id="CHEBI:49883"/>
    </cofactor>
</comment>
<keyword evidence="6" id="KW-0408">Iron</keyword>
<dbReference type="NCBIfam" id="NF004538">
    <property type="entry name" value="PRK05888.1-4"/>
    <property type="match status" value="1"/>
</dbReference>
<evidence type="ECO:0000256" key="3">
    <source>
        <dbReference type="ARBA" id="ARBA00022485"/>
    </source>
</evidence>
<dbReference type="InterPro" id="IPR010226">
    <property type="entry name" value="NADH_quinone_OxRdtase_chainI"/>
</dbReference>
<accession>A0A2K0U1P6</accession>
<evidence type="ECO:0000256" key="1">
    <source>
        <dbReference type="ARBA" id="ARBA00001966"/>
    </source>
</evidence>
<dbReference type="PANTHER" id="PTHR10849:SF20">
    <property type="entry name" value="NADH DEHYDROGENASE [UBIQUINONE] IRON-SULFUR PROTEIN 8, MITOCHONDRIAL"/>
    <property type="match status" value="1"/>
</dbReference>
<dbReference type="PROSITE" id="PS51379">
    <property type="entry name" value="4FE4S_FER_2"/>
    <property type="match status" value="2"/>
</dbReference>
<dbReference type="Proteomes" id="UP000236290">
    <property type="component" value="Unassembled WGS sequence"/>
</dbReference>
<reference evidence="9 10" key="1">
    <citation type="submission" date="2017-02" db="EMBL/GenBank/DDBJ databases">
        <title>Genomes of Trichoderma spp. with biocontrol activity.</title>
        <authorList>
            <person name="Gardiner D."/>
            <person name="Kazan K."/>
            <person name="Vos C."/>
            <person name="Harvey P."/>
        </authorList>
    </citation>
    <scope>NUCLEOTIDE SEQUENCE [LARGE SCALE GENOMIC DNA]</scope>
    <source>
        <strain evidence="9 10">Tr1</strain>
    </source>
</reference>
<dbReference type="GO" id="GO:0016020">
    <property type="term" value="C:membrane"/>
    <property type="evidence" value="ECO:0007669"/>
    <property type="project" value="InterPro"/>
</dbReference>
<dbReference type="HAMAP" id="MF_01351">
    <property type="entry name" value="NDH1_NuoI"/>
    <property type="match status" value="1"/>
</dbReference>